<reference evidence="10 11" key="1">
    <citation type="submission" date="2019-08" db="EMBL/GenBank/DDBJ databases">
        <title>In-depth cultivation of the pig gut microbiome towards novel bacterial diversity and tailored functional studies.</title>
        <authorList>
            <person name="Wylensek D."/>
            <person name="Hitch T.C.A."/>
            <person name="Clavel T."/>
        </authorList>
    </citation>
    <scope>NUCLEOTIDE SEQUENCE [LARGE SCALE GENOMIC DNA]</scope>
    <source>
        <strain evidence="10 11">MUC/MUC-530-WT-4D</strain>
    </source>
</reference>
<dbReference type="SUPFAM" id="SSF52402">
    <property type="entry name" value="Adenine nucleotide alpha hydrolases-like"/>
    <property type="match status" value="1"/>
</dbReference>
<name>A0A6L5YTY0_9FIRM</name>
<keyword evidence="6 8" id="KW-0067">ATP-binding</keyword>
<dbReference type="GO" id="GO:0005524">
    <property type="term" value="F:ATP binding"/>
    <property type="evidence" value="ECO:0007669"/>
    <property type="project" value="UniProtKB-UniRule"/>
</dbReference>
<comment type="catalytic activity">
    <reaction evidence="7 8">
        <text>cytidine(34) in tRNA(Ile2) + L-lysine + ATP = lysidine(34) in tRNA(Ile2) + AMP + diphosphate + H(+)</text>
        <dbReference type="Rhea" id="RHEA:43744"/>
        <dbReference type="Rhea" id="RHEA-COMP:10625"/>
        <dbReference type="Rhea" id="RHEA-COMP:10670"/>
        <dbReference type="ChEBI" id="CHEBI:15378"/>
        <dbReference type="ChEBI" id="CHEBI:30616"/>
        <dbReference type="ChEBI" id="CHEBI:32551"/>
        <dbReference type="ChEBI" id="CHEBI:33019"/>
        <dbReference type="ChEBI" id="CHEBI:82748"/>
        <dbReference type="ChEBI" id="CHEBI:83665"/>
        <dbReference type="ChEBI" id="CHEBI:456215"/>
        <dbReference type="EC" id="6.3.4.19"/>
    </reaction>
</comment>
<comment type="similarity">
    <text evidence="8">Belongs to the tRNA(Ile)-lysidine synthase family.</text>
</comment>
<dbReference type="InterPro" id="IPR011063">
    <property type="entry name" value="TilS/TtcA_N"/>
</dbReference>
<feature type="binding site" evidence="8">
    <location>
        <begin position="26"/>
        <end position="31"/>
    </location>
    <ligand>
        <name>ATP</name>
        <dbReference type="ChEBI" id="CHEBI:30616"/>
    </ligand>
</feature>
<feature type="domain" description="Lysidine-tRNA(Ile) synthetase C-terminal" evidence="9">
    <location>
        <begin position="398"/>
        <end position="470"/>
    </location>
</feature>
<evidence type="ECO:0000256" key="3">
    <source>
        <dbReference type="ARBA" id="ARBA00022598"/>
    </source>
</evidence>
<comment type="caution">
    <text evidence="10">The sequence shown here is derived from an EMBL/GenBank/DDBJ whole genome shotgun (WGS) entry which is preliminary data.</text>
</comment>
<dbReference type="HAMAP" id="MF_01161">
    <property type="entry name" value="tRNA_Ile_lys_synt"/>
    <property type="match status" value="1"/>
</dbReference>
<gene>
    <name evidence="8 10" type="primary">tilS</name>
    <name evidence="10" type="ORF">FYJ75_10290</name>
</gene>
<dbReference type="EC" id="6.3.4.19" evidence="8"/>
<dbReference type="Proteomes" id="UP000474024">
    <property type="component" value="Unassembled WGS sequence"/>
</dbReference>
<proteinExistence type="inferred from homology"/>
<dbReference type="RefSeq" id="WP_154430371.1">
    <property type="nucleotide sequence ID" value="NZ_VUNI01000018.1"/>
</dbReference>
<dbReference type="GO" id="GO:0032267">
    <property type="term" value="F:tRNA(Ile)-lysidine synthase activity"/>
    <property type="evidence" value="ECO:0007669"/>
    <property type="project" value="UniProtKB-EC"/>
</dbReference>
<comment type="domain">
    <text evidence="8">The N-terminal region contains the highly conserved SGGXDS motif, predicted to be a P-loop motif involved in ATP binding.</text>
</comment>
<keyword evidence="2 8" id="KW-0963">Cytoplasm</keyword>
<keyword evidence="5 8" id="KW-0547">Nucleotide-binding</keyword>
<dbReference type="Pfam" id="PF11734">
    <property type="entry name" value="TilS_C"/>
    <property type="match status" value="1"/>
</dbReference>
<organism evidence="10 11">
    <name type="scientific">Roseburia porci</name>
    <dbReference type="NCBI Taxonomy" id="2605790"/>
    <lineage>
        <taxon>Bacteria</taxon>
        <taxon>Bacillati</taxon>
        <taxon>Bacillota</taxon>
        <taxon>Clostridia</taxon>
        <taxon>Lachnospirales</taxon>
        <taxon>Lachnospiraceae</taxon>
        <taxon>Roseburia</taxon>
    </lineage>
</organism>
<dbReference type="InterPro" id="IPR012094">
    <property type="entry name" value="tRNA_Ile_lys_synt"/>
</dbReference>
<dbReference type="Pfam" id="PF01171">
    <property type="entry name" value="ATP_bind_3"/>
    <property type="match status" value="1"/>
</dbReference>
<dbReference type="SUPFAM" id="SSF56037">
    <property type="entry name" value="PheT/TilS domain"/>
    <property type="match status" value="1"/>
</dbReference>
<dbReference type="PANTHER" id="PTHR43033">
    <property type="entry name" value="TRNA(ILE)-LYSIDINE SYNTHASE-RELATED"/>
    <property type="match status" value="1"/>
</dbReference>
<dbReference type="InterPro" id="IPR014729">
    <property type="entry name" value="Rossmann-like_a/b/a_fold"/>
</dbReference>
<dbReference type="NCBIfam" id="TIGR02432">
    <property type="entry name" value="lysidine_TilS_N"/>
    <property type="match status" value="1"/>
</dbReference>
<evidence type="ECO:0000256" key="8">
    <source>
        <dbReference type="HAMAP-Rule" id="MF_01161"/>
    </source>
</evidence>
<dbReference type="GO" id="GO:0005737">
    <property type="term" value="C:cytoplasm"/>
    <property type="evidence" value="ECO:0007669"/>
    <property type="project" value="UniProtKB-SubCell"/>
</dbReference>
<evidence type="ECO:0000256" key="4">
    <source>
        <dbReference type="ARBA" id="ARBA00022694"/>
    </source>
</evidence>
<evidence type="ECO:0000256" key="1">
    <source>
        <dbReference type="ARBA" id="ARBA00004496"/>
    </source>
</evidence>
<keyword evidence="3 8" id="KW-0436">Ligase</keyword>
<evidence type="ECO:0000256" key="2">
    <source>
        <dbReference type="ARBA" id="ARBA00022490"/>
    </source>
</evidence>
<evidence type="ECO:0000259" key="9">
    <source>
        <dbReference type="SMART" id="SM00977"/>
    </source>
</evidence>
<protein>
    <recommendedName>
        <fullName evidence="8">tRNA(Ile)-lysidine synthase</fullName>
        <ecNumber evidence="8">6.3.4.19</ecNumber>
    </recommendedName>
    <alternativeName>
        <fullName evidence="8">tRNA(Ile)-2-lysyl-cytidine synthase</fullName>
    </alternativeName>
    <alternativeName>
        <fullName evidence="8">tRNA(Ile)-lysidine synthetase</fullName>
    </alternativeName>
</protein>
<evidence type="ECO:0000313" key="11">
    <source>
        <dbReference type="Proteomes" id="UP000474024"/>
    </source>
</evidence>
<comment type="subcellular location">
    <subcellularLocation>
        <location evidence="1 8">Cytoplasm</location>
    </subcellularLocation>
</comment>
<dbReference type="Gene3D" id="3.30.465.60">
    <property type="match status" value="1"/>
</dbReference>
<dbReference type="CDD" id="cd01992">
    <property type="entry name" value="TilS_N"/>
    <property type="match status" value="1"/>
</dbReference>
<keyword evidence="4 8" id="KW-0819">tRNA processing</keyword>
<evidence type="ECO:0000256" key="5">
    <source>
        <dbReference type="ARBA" id="ARBA00022741"/>
    </source>
</evidence>
<comment type="function">
    <text evidence="8">Ligates lysine onto the cytidine present at position 34 of the AUA codon-specific tRNA(Ile) that contains the anticodon CAU, in an ATP-dependent manner. Cytidine is converted to lysidine, thus changing the amino acid specificity of the tRNA from methionine to isoleucine.</text>
</comment>
<dbReference type="AlphaFoldDB" id="A0A6L5YTY0"/>
<dbReference type="InterPro" id="IPR012796">
    <property type="entry name" value="Lysidine-tRNA-synth_C"/>
</dbReference>
<dbReference type="SUPFAM" id="SSF82829">
    <property type="entry name" value="MesJ substrate recognition domain-like"/>
    <property type="match status" value="1"/>
</dbReference>
<evidence type="ECO:0000256" key="7">
    <source>
        <dbReference type="ARBA" id="ARBA00048539"/>
    </source>
</evidence>
<sequence length="477" mass="54619">MVDQIQAYIAKYHMIEQGDTVFVGVSGGADSVSLMTVLLELRDRIGFDMEVIHVEHGIRGKASREDACFVDNLCRKHEILFHMREVDVPEYAGKCHLGVEEAARILRYQAFADIAKEAVKAGKKAKVALAHHLDDNAETILFQMIRGSGLKGMCGMQPVRQDEHGICYIRPMLCVSRVQIEVYLRQKGMKYRTDATNFELDYSRNRIRNVILPQLMQLNTQAVPHIGQTAERLQEVWDFLESEVDRQAERIFEKREDTVILKADLLEQNASAVAKELVRRAIFLAAGKQKDITAVHVNDVLALCGMQSGKQIRLPYGIIARKEYDTIRLFKAGKMVRSTWEYEIRESELMPGNRLCIPDIPGGGTVTIRVMDFDGNMQEIPKKPYTKWLDYDMIKNGFLLRYRRSGDFFYADHKGHRKKLKEYFVNEKIPQEQRDQMLLVAKESEVFAILGGRSSASCLVTEQTRYILEIKYDGGKE</sequence>
<dbReference type="EMBL" id="VUNI01000018">
    <property type="protein sequence ID" value="MST75402.1"/>
    <property type="molecule type" value="Genomic_DNA"/>
</dbReference>
<evidence type="ECO:0000313" key="10">
    <source>
        <dbReference type="EMBL" id="MST75402.1"/>
    </source>
</evidence>
<dbReference type="PANTHER" id="PTHR43033:SF1">
    <property type="entry name" value="TRNA(ILE)-LYSIDINE SYNTHASE-RELATED"/>
    <property type="match status" value="1"/>
</dbReference>
<dbReference type="GO" id="GO:0006400">
    <property type="term" value="P:tRNA modification"/>
    <property type="evidence" value="ECO:0007669"/>
    <property type="project" value="UniProtKB-UniRule"/>
</dbReference>
<evidence type="ECO:0000256" key="6">
    <source>
        <dbReference type="ARBA" id="ARBA00022840"/>
    </source>
</evidence>
<keyword evidence="11" id="KW-1185">Reference proteome</keyword>
<dbReference type="SMART" id="SM00977">
    <property type="entry name" value="TilS_C"/>
    <property type="match status" value="1"/>
</dbReference>
<accession>A0A6L5YTY0</accession>
<dbReference type="InterPro" id="IPR012795">
    <property type="entry name" value="tRNA_Ile_lys_synt_N"/>
</dbReference>
<dbReference type="Gene3D" id="3.40.50.620">
    <property type="entry name" value="HUPs"/>
    <property type="match status" value="1"/>
</dbReference>
<dbReference type="NCBIfam" id="TIGR02433">
    <property type="entry name" value="lysidine_TilS_C"/>
    <property type="match status" value="1"/>
</dbReference>